<dbReference type="SUPFAM" id="SSF48452">
    <property type="entry name" value="TPR-like"/>
    <property type="match status" value="1"/>
</dbReference>
<dbReference type="Proteomes" id="UP001596317">
    <property type="component" value="Unassembled WGS sequence"/>
</dbReference>
<evidence type="ECO:0000313" key="1">
    <source>
        <dbReference type="EMBL" id="MFC6663059.1"/>
    </source>
</evidence>
<dbReference type="InterPro" id="IPR011990">
    <property type="entry name" value="TPR-like_helical_dom_sf"/>
</dbReference>
<protein>
    <recommendedName>
        <fullName evidence="3">Tetratricopeptide repeat protein</fullName>
    </recommendedName>
</protein>
<keyword evidence="2" id="KW-1185">Reference proteome</keyword>
<dbReference type="EMBL" id="JBHSWB010000002">
    <property type="protein sequence ID" value="MFC6663059.1"/>
    <property type="molecule type" value="Genomic_DNA"/>
</dbReference>
<dbReference type="RefSeq" id="WP_380058990.1">
    <property type="nucleotide sequence ID" value="NZ_JBHSWB010000002.1"/>
</dbReference>
<accession>A0ABW1ZRE8</accession>
<name>A0ABW1ZRE8_9DEIO</name>
<organism evidence="1 2">
    <name type="scientific">Deinococcus multiflagellatus</name>
    <dbReference type="NCBI Taxonomy" id="1656887"/>
    <lineage>
        <taxon>Bacteria</taxon>
        <taxon>Thermotogati</taxon>
        <taxon>Deinococcota</taxon>
        <taxon>Deinococci</taxon>
        <taxon>Deinococcales</taxon>
        <taxon>Deinococcaceae</taxon>
        <taxon>Deinococcus</taxon>
    </lineage>
</organism>
<evidence type="ECO:0008006" key="3">
    <source>
        <dbReference type="Google" id="ProtNLM"/>
    </source>
</evidence>
<reference evidence="2" key="1">
    <citation type="journal article" date="2019" name="Int. J. Syst. Evol. Microbiol.">
        <title>The Global Catalogue of Microorganisms (GCM) 10K type strain sequencing project: providing services to taxonomists for standard genome sequencing and annotation.</title>
        <authorList>
            <consortium name="The Broad Institute Genomics Platform"/>
            <consortium name="The Broad Institute Genome Sequencing Center for Infectious Disease"/>
            <person name="Wu L."/>
            <person name="Ma J."/>
        </authorList>
    </citation>
    <scope>NUCLEOTIDE SEQUENCE [LARGE SCALE GENOMIC DNA]</scope>
    <source>
        <strain evidence="2">CCUG 63830</strain>
    </source>
</reference>
<gene>
    <name evidence="1" type="ORF">ACFP90_23730</name>
</gene>
<comment type="caution">
    <text evidence="1">The sequence shown here is derived from an EMBL/GenBank/DDBJ whole genome shotgun (WGS) entry which is preliminary data.</text>
</comment>
<sequence length="129" mass="14511">MNALDMDRERRLGRLEAHFQQGQYGQVISDLAGYRDLTPDEQRLLGISALRLGQFGRAEPALLRAHLAGHVEAKVEYGNLLRATGRLEEACRHFETVAPLAEGELALRLQRWWGWPNSKAVPRVQVSPA</sequence>
<proteinExistence type="predicted"/>
<evidence type="ECO:0000313" key="2">
    <source>
        <dbReference type="Proteomes" id="UP001596317"/>
    </source>
</evidence>
<dbReference type="Gene3D" id="1.25.40.10">
    <property type="entry name" value="Tetratricopeptide repeat domain"/>
    <property type="match status" value="1"/>
</dbReference>